<reference evidence="1 2" key="1">
    <citation type="submission" date="2015-10" db="EMBL/GenBank/DDBJ databases">
        <title>Genome sequencing of Penicillium freii.</title>
        <authorList>
            <person name="Nguyen H.D."/>
            <person name="Visagie C.M."/>
            <person name="Seifert K.A."/>
        </authorList>
    </citation>
    <scope>NUCLEOTIDE SEQUENCE [LARGE SCALE GENOMIC DNA]</scope>
    <source>
        <strain evidence="1 2">DAOM 242723</strain>
    </source>
</reference>
<organism evidence="1 2">
    <name type="scientific">Penicillium freii</name>
    <dbReference type="NCBI Taxonomy" id="48697"/>
    <lineage>
        <taxon>Eukaryota</taxon>
        <taxon>Fungi</taxon>
        <taxon>Dikarya</taxon>
        <taxon>Ascomycota</taxon>
        <taxon>Pezizomycotina</taxon>
        <taxon>Eurotiomycetes</taxon>
        <taxon>Eurotiomycetidae</taxon>
        <taxon>Eurotiales</taxon>
        <taxon>Aspergillaceae</taxon>
        <taxon>Penicillium</taxon>
    </lineage>
</organism>
<gene>
    <name evidence="1" type="ORF">ACN42_g11772</name>
</gene>
<sequence length="58" mass="6780">MQVERQHQDRRMTKSTGWVQNSGVTGQWAVKGRLNVQNYGWKGSRFWPQKRSFSASIP</sequence>
<accession>A0A117NK38</accession>
<evidence type="ECO:0000313" key="1">
    <source>
        <dbReference type="EMBL" id="KUM55493.1"/>
    </source>
</evidence>
<feature type="non-terminal residue" evidence="1">
    <location>
        <position position="58"/>
    </location>
</feature>
<evidence type="ECO:0000313" key="2">
    <source>
        <dbReference type="Proteomes" id="UP000055045"/>
    </source>
</evidence>
<protein>
    <submittedName>
        <fullName evidence="1">Uncharacterized protein</fullName>
    </submittedName>
</protein>
<name>A0A117NK38_PENFR</name>
<keyword evidence="2" id="KW-1185">Reference proteome</keyword>
<proteinExistence type="predicted"/>
<dbReference type="Proteomes" id="UP000055045">
    <property type="component" value="Unassembled WGS sequence"/>
</dbReference>
<comment type="caution">
    <text evidence="1">The sequence shown here is derived from an EMBL/GenBank/DDBJ whole genome shotgun (WGS) entry which is preliminary data.</text>
</comment>
<dbReference type="EMBL" id="LLXE01000870">
    <property type="protein sequence ID" value="KUM55493.1"/>
    <property type="molecule type" value="Genomic_DNA"/>
</dbReference>
<dbReference type="AlphaFoldDB" id="A0A117NK38"/>